<dbReference type="GO" id="GO:0006281">
    <property type="term" value="P:DNA repair"/>
    <property type="evidence" value="ECO:0007669"/>
    <property type="project" value="UniProtKB-KW"/>
</dbReference>
<evidence type="ECO:0000256" key="13">
    <source>
        <dbReference type="SAM" id="MobiDB-lite"/>
    </source>
</evidence>
<dbReference type="InterPro" id="IPR001584">
    <property type="entry name" value="Integrase_cat-core"/>
</dbReference>
<evidence type="ECO:0000256" key="9">
    <source>
        <dbReference type="ARBA" id="ARBA00022918"/>
    </source>
</evidence>
<evidence type="ECO:0000256" key="4">
    <source>
        <dbReference type="ARBA" id="ARBA00022759"/>
    </source>
</evidence>
<keyword evidence="5 11" id="KW-0378">Hydrolase</keyword>
<keyword evidence="2" id="KW-0548">Nucleotidyltransferase</keyword>
<keyword evidence="16" id="KW-1185">Reference proteome</keyword>
<keyword evidence="11" id="KW-0547">Nucleotide-binding</keyword>
<keyword evidence="8" id="KW-0229">DNA integration</keyword>
<dbReference type="GO" id="GO:0015074">
    <property type="term" value="P:DNA integration"/>
    <property type="evidence" value="ECO:0007669"/>
    <property type="project" value="UniProtKB-KW"/>
</dbReference>
<dbReference type="GO" id="GO:0004190">
    <property type="term" value="F:aspartic-type endopeptidase activity"/>
    <property type="evidence" value="ECO:0007669"/>
    <property type="project" value="InterPro"/>
</dbReference>
<dbReference type="InterPro" id="IPR050951">
    <property type="entry name" value="Retrovirus_Pol_polyprotein"/>
</dbReference>
<comment type="cofactor">
    <cofactor evidence="11">
        <name>Mg(2+)</name>
        <dbReference type="ChEBI" id="CHEBI:18420"/>
    </cofactor>
</comment>
<feature type="coiled-coil region" evidence="12">
    <location>
        <begin position="1050"/>
        <end position="1147"/>
    </location>
</feature>
<dbReference type="PANTHER" id="PTHR37984">
    <property type="entry name" value="PROTEIN CBG26694"/>
    <property type="match status" value="1"/>
</dbReference>
<evidence type="ECO:0000256" key="8">
    <source>
        <dbReference type="ARBA" id="ARBA00022908"/>
    </source>
</evidence>
<keyword evidence="11" id="KW-0234">DNA repair</keyword>
<dbReference type="SUPFAM" id="SSF52540">
    <property type="entry name" value="P-loop containing nucleoside triphosphate hydrolases"/>
    <property type="match status" value="1"/>
</dbReference>
<feature type="region of interest" description="Disordered" evidence="13">
    <location>
        <begin position="2400"/>
        <end position="2456"/>
    </location>
</feature>
<evidence type="ECO:0000256" key="6">
    <source>
        <dbReference type="ARBA" id="ARBA00022842"/>
    </source>
</evidence>
<feature type="compositionally biased region" description="Low complexity" evidence="13">
    <location>
        <begin position="722"/>
        <end position="732"/>
    </location>
</feature>
<feature type="domain" description="Integrase catalytic" evidence="15">
    <location>
        <begin position="2128"/>
        <end position="2286"/>
    </location>
</feature>
<evidence type="ECO:0000256" key="11">
    <source>
        <dbReference type="RuleBase" id="RU363044"/>
    </source>
</evidence>
<dbReference type="SUPFAM" id="SSF53098">
    <property type="entry name" value="Ribonuclease H-like"/>
    <property type="match status" value="1"/>
</dbReference>
<dbReference type="Proteomes" id="UP000038045">
    <property type="component" value="Unplaced"/>
</dbReference>
<dbReference type="PROSITE" id="PS50878">
    <property type="entry name" value="RT_POL"/>
    <property type="match status" value="1"/>
</dbReference>
<dbReference type="InterPro" id="IPR000477">
    <property type="entry name" value="RT_dom"/>
</dbReference>
<keyword evidence="11" id="KW-0227">DNA damage</keyword>
<keyword evidence="11" id="KW-0067">ATP-binding</keyword>
<dbReference type="GO" id="GO:0006508">
    <property type="term" value="P:proteolysis"/>
    <property type="evidence" value="ECO:0007669"/>
    <property type="project" value="InterPro"/>
</dbReference>
<dbReference type="InterPro" id="IPR043502">
    <property type="entry name" value="DNA/RNA_pol_sf"/>
</dbReference>
<feature type="compositionally biased region" description="Low complexity" evidence="13">
    <location>
        <begin position="780"/>
        <end position="835"/>
    </location>
</feature>
<feature type="compositionally biased region" description="Polar residues" evidence="13">
    <location>
        <begin position="2406"/>
        <end position="2415"/>
    </location>
</feature>
<dbReference type="Gene3D" id="2.40.70.10">
    <property type="entry name" value="Acid Proteases"/>
    <property type="match status" value="1"/>
</dbReference>
<evidence type="ECO:0000313" key="17">
    <source>
        <dbReference type="WBParaSite" id="PTRK_0000243700.1"/>
    </source>
</evidence>
<dbReference type="GO" id="GO:0006310">
    <property type="term" value="P:DNA recombination"/>
    <property type="evidence" value="ECO:0007669"/>
    <property type="project" value="UniProtKB-KW"/>
</dbReference>
<evidence type="ECO:0000256" key="10">
    <source>
        <dbReference type="ARBA" id="ARBA00023268"/>
    </source>
</evidence>
<dbReference type="Pfam" id="PF17921">
    <property type="entry name" value="Integrase_H2C2"/>
    <property type="match status" value="1"/>
</dbReference>
<dbReference type="Pfam" id="PF17919">
    <property type="entry name" value="RT_RNaseH_2"/>
    <property type="match status" value="1"/>
</dbReference>
<dbReference type="Gene3D" id="3.10.10.10">
    <property type="entry name" value="HIV Type 1 Reverse Transcriptase, subunit A, domain 1"/>
    <property type="match status" value="1"/>
</dbReference>
<dbReference type="PROSITE" id="PS50994">
    <property type="entry name" value="INTEGRASE"/>
    <property type="match status" value="1"/>
</dbReference>
<dbReference type="EC" id="5.6.2.3" evidence="11"/>
<feature type="compositionally biased region" description="Basic residues" evidence="13">
    <location>
        <begin position="2445"/>
        <end position="2456"/>
    </location>
</feature>
<dbReference type="PANTHER" id="PTHR37984:SF5">
    <property type="entry name" value="PROTEIN NYNRIN-LIKE"/>
    <property type="match status" value="1"/>
</dbReference>
<dbReference type="Gene3D" id="3.30.70.270">
    <property type="match status" value="2"/>
</dbReference>
<dbReference type="InterPro" id="IPR041588">
    <property type="entry name" value="Integrase_H2C2"/>
</dbReference>
<comment type="similarity">
    <text evidence="11">Belongs to the helicase family.</text>
</comment>
<dbReference type="GO" id="GO:0005524">
    <property type="term" value="F:ATP binding"/>
    <property type="evidence" value="ECO:0007669"/>
    <property type="project" value="UniProtKB-KW"/>
</dbReference>
<dbReference type="GO" id="GO:0003964">
    <property type="term" value="F:RNA-directed DNA polymerase activity"/>
    <property type="evidence" value="ECO:0007669"/>
    <property type="project" value="UniProtKB-KW"/>
</dbReference>
<evidence type="ECO:0000256" key="5">
    <source>
        <dbReference type="ARBA" id="ARBA00022801"/>
    </source>
</evidence>
<evidence type="ECO:0000256" key="12">
    <source>
        <dbReference type="SAM" id="Coils"/>
    </source>
</evidence>
<feature type="region of interest" description="Disordered" evidence="13">
    <location>
        <begin position="716"/>
        <end position="842"/>
    </location>
</feature>
<dbReference type="GO" id="GO:0042575">
    <property type="term" value="C:DNA polymerase complex"/>
    <property type="evidence" value="ECO:0007669"/>
    <property type="project" value="UniProtKB-ARBA"/>
</dbReference>
<dbReference type="FunFam" id="3.30.70.270:FF:000020">
    <property type="entry name" value="Transposon Tf2-6 polyprotein-like Protein"/>
    <property type="match status" value="1"/>
</dbReference>
<keyword evidence="12" id="KW-0175">Coiled coil</keyword>
<evidence type="ECO:0000259" key="15">
    <source>
        <dbReference type="PROSITE" id="PS50994"/>
    </source>
</evidence>
<dbReference type="WBParaSite" id="PTRK_0000243700.1">
    <property type="protein sequence ID" value="PTRK_0000243700.1"/>
    <property type="gene ID" value="PTRK_0000243700"/>
</dbReference>
<feature type="compositionally biased region" description="Low complexity" evidence="13">
    <location>
        <begin position="753"/>
        <end position="772"/>
    </location>
</feature>
<dbReference type="CDD" id="cd09274">
    <property type="entry name" value="RNase_HI_RT_Ty3"/>
    <property type="match status" value="1"/>
</dbReference>
<keyword evidence="6" id="KW-0460">Magnesium</keyword>
<dbReference type="InterPro" id="IPR021109">
    <property type="entry name" value="Peptidase_aspartic_dom_sf"/>
</dbReference>
<dbReference type="InterPro" id="IPR041577">
    <property type="entry name" value="RT_RNaseH_2"/>
</dbReference>
<evidence type="ECO:0000313" key="16">
    <source>
        <dbReference type="Proteomes" id="UP000038045"/>
    </source>
</evidence>
<dbReference type="PROSITE" id="PS00141">
    <property type="entry name" value="ASP_PROTEASE"/>
    <property type="match status" value="1"/>
</dbReference>
<evidence type="ECO:0000256" key="7">
    <source>
        <dbReference type="ARBA" id="ARBA00022884"/>
    </source>
</evidence>
<evidence type="ECO:0000256" key="3">
    <source>
        <dbReference type="ARBA" id="ARBA00022722"/>
    </source>
</evidence>
<keyword evidence="7" id="KW-0694">RNA-binding</keyword>
<dbReference type="InterPro" id="IPR010285">
    <property type="entry name" value="DNA_helicase_pif1-like_DEAD"/>
</dbReference>
<dbReference type="InterPro" id="IPR036397">
    <property type="entry name" value="RNaseH_sf"/>
</dbReference>
<dbReference type="GO" id="GO:0003723">
    <property type="term" value="F:RNA binding"/>
    <property type="evidence" value="ECO:0007669"/>
    <property type="project" value="UniProtKB-KW"/>
</dbReference>
<dbReference type="InterPro" id="IPR043128">
    <property type="entry name" value="Rev_trsase/Diguanyl_cyclase"/>
</dbReference>
<dbReference type="CDD" id="cd01647">
    <property type="entry name" value="RT_LTR"/>
    <property type="match status" value="1"/>
</dbReference>
<dbReference type="CDD" id="cd00303">
    <property type="entry name" value="retropepsin_like"/>
    <property type="match status" value="1"/>
</dbReference>
<dbReference type="Pfam" id="PF05970">
    <property type="entry name" value="PIF1"/>
    <property type="match status" value="1"/>
</dbReference>
<dbReference type="Pfam" id="PF00078">
    <property type="entry name" value="RVT_1"/>
    <property type="match status" value="1"/>
</dbReference>
<dbReference type="SUPFAM" id="SSF56672">
    <property type="entry name" value="DNA/RNA polymerases"/>
    <property type="match status" value="1"/>
</dbReference>
<accession>A0A0N4Z5P3</accession>
<dbReference type="GO" id="GO:0043139">
    <property type="term" value="F:5'-3' DNA helicase activity"/>
    <property type="evidence" value="ECO:0007669"/>
    <property type="project" value="UniProtKB-EC"/>
</dbReference>
<dbReference type="InterPro" id="IPR001969">
    <property type="entry name" value="Aspartic_peptidase_AS"/>
</dbReference>
<evidence type="ECO:0000256" key="1">
    <source>
        <dbReference type="ARBA" id="ARBA00022679"/>
    </source>
</evidence>
<keyword evidence="1" id="KW-0808">Transferase</keyword>
<sequence>MKTISTMNEDVADTILKVRRTRKNLFNIFYKEGQSLSSPVTNVVDLILGHDTHRFSRSFVNINPSKSFDRVRMLNDSKGSRKNAKELLKNTKKNMLDDYYPNRNSDLENYSLYQIVRNFEVKSSNINENNEMDDEEDFMEIIIENNDSLLYLTEEEMEEYNDDIGGCTHGERFHKYIWKLEEMKEYNAIEDIQRVISIILENNKHMKALQQLYNEKVQRHEIIECNPIEDDIDFEEEQNAQMLFEREILSQDVMDTNINSLNVKQREIFDYVKKCYEEEKQFKIIVVGSGGTGKSKLIDTIADYTNIIYGHPDVRSPNFLLTAPTGCAAIGIKGTTYHSILKFGLVSDNERFNELPKHAIEELRNLCKNLKVIVIDEISMAFGPQNRYPWITWITWRFHRTGTPATPNRYFYYFLSRITMIRNIFKRQTVKTEQQMKLAAFEAALAVWKQQWLAEQRDAMNLSSEEQKQVSLRQQNALIALFEHHGLTNEERQAYKLPSASEDDLLLTLKPYEEKLDETFRKEIGKIIPYLSDFTLTGLDKYVDDLHVGLMSLAKTTARFKVLNALAAPYLPSLIKNDHGLIKGYYEQYKALHNEDDMGSLTGSFDAIIRLMEQDGHRAHVGLNTQPPRQNNMAIGNYAHTFEKYVLAEDGIRMDSGRMSENTLLENVRRRQFVNGLDHNVRMISATPSHDASWFAFKKTYFDGFQRLYPNKQIFYDDKKGTNTNTKTNNNNRPRTFVNKNHHGKNNNHNDKNGNNTNSNPTNVLFKNNNNRNNHHNNKHPNNNQNYRGNNSNSNNHASNNGQSNKNNQSGHKNTTFTKHNNTNQRTNNGNGHNNYKGSNTKHSVNNITITELAQDIDKLRSKISLFEIPTSSFTLCIAIILCLIAPLASWTCDQSPPHFPKIYSQNIYELSSFMPMLYGPRSTNCASSHQFPGYMLDSLVLDVNDMTSPIETFTQLLPDERCTSGLVYLNMTDNSHFFMTAPRSANDKDHSILLDIYAYHHSFNATCPTVDEAEMDIAPGNLVPTSPIRPRKRGHNHADDNNVVKAPKIHDITNNLKSIDSTLAALNQKANMRDTTISEWQQKYNALYSSLTEKDEKISTLSDQIEDLQDELDQKKTEHEGAVNTLDSLKEQYEKYRNTIEITHKQAQTILRNELQASNEKALAATIKDLEGKHKSQRAQEVLQWNEEKNALSQQFKAALDIGIHKAHNRYEEQVKAIKMAYDNALTNRENNDNNIQLLDAIRSQSEMIIKLQNGLDDQSNKMDCSDTVIKQEEHPSIETCNAYNNFVKFINLIKSLDFAQAIQIMPNALVSLFSIIGTLLGSQVYRSQAQKRLDRERNSHKYEAPPQPSTWRFGDGPLLRREINEIQHEALPKITLTCGNVKLIALVDTGASINIINHRTFNLLNKTCKSRLRKSSLHATTANGDTLPLLGDTSIDITIDNTKYTLNCTVSDNITHDFILGQPGMESIDNYGRNPVKLPKHTLLGYVTLVEKTSPTTIRITNEGYDSDEADVIERLPPYPSSSSRPISKEAFFDLIRVENAEFSPDDILALKEIAWKHRHVFHEFNPTPGHYNGPETLKITTLEHQIPRPIRAPKYSIEKEREIERQVNDMLQADMIEESRTPYLSRINLVKKKNSEWRFVVDFRAINKLIQPQSHHIPRIDSILDNAAGKRFYTSLDLKNGFHQLALDKNSRHLTGFPTHMGIFQYKRIPMGLVGSPDAFNKVMEKVFSNKNTFVYLDDILLCNNEIDHHLAELNRALTKAKNSGLRFSLSKCTFAQNKLEYLGFLISSDGITPNPAKTKALAEKDIPKNEKELRAFLGSANYYRKHIPNYSNIAAILYSAINKFVWTDAHTSAFNQLKAKIIEATTLAPPNPKLDYVIFTDASIQGIGAALMQETRPVAFASRTLKPAETKYAPVQLEALGLVYALKQFAPYIYGKRTTVYTDQISLLSLMTNKEVSNILDRYKTYIMGFDLDIKYVKGKDNHIADYLSRKVFTISLTNTYNALDAFPTITNYLQLPYQFDNFHKHMTDKEKLDYPDGKILSRGKTRHYCPLSLRFMLLTRWHEHPLLGNHDGYDKGSPKFKNVFHWPLIDHDIRKVWGTCQKCLQNKSHGPLSVPVQHKKIPSATTPWHTLNIDYFTLDDHTYILVVIDEFSRFVDLTQCKNMGVLTTILALKKLFYKLGFPKAIRSDNGPAFKADDFASFCKTFSIDHIKTSPHNHQGNAIVERFNRTLRSSVRLYKEIPVIDLIMITQYAHNFSYSTSQEGRPKDYILSTPDVFIDEPYTNSTLSGHTDLLTFIKNSLNPDTPVENKKFAPLPVDTVVYKHNTSGHKNDIQFIGPYKIVEHLYGDTYLITRMLKTGRAHGTPEKVNARHLKLAPAIMQADKSILPRLLGHQSVAIDEPQQPSHLATNSHQRRGRGRPRKNPPTHEETNPESRSSPSIRRGRGRPRKKPK</sequence>
<dbReference type="InterPro" id="IPR027417">
    <property type="entry name" value="P-loop_NTPase"/>
</dbReference>
<dbReference type="Gene3D" id="1.10.340.70">
    <property type="match status" value="1"/>
</dbReference>
<keyword evidence="4" id="KW-0255">Endonuclease</keyword>
<keyword evidence="11" id="KW-0347">Helicase</keyword>
<dbReference type="Gene3D" id="3.40.50.300">
    <property type="entry name" value="P-loop containing nucleotide triphosphate hydrolases"/>
    <property type="match status" value="1"/>
</dbReference>
<keyword evidence="11" id="KW-0233">DNA recombination</keyword>
<dbReference type="SUPFAM" id="SSF50630">
    <property type="entry name" value="Acid proteases"/>
    <property type="match status" value="1"/>
</dbReference>
<dbReference type="InterPro" id="IPR012337">
    <property type="entry name" value="RNaseH-like_sf"/>
</dbReference>
<proteinExistence type="inferred from homology"/>
<protein>
    <recommendedName>
        <fullName evidence="11">ATP-dependent DNA helicase</fullName>
        <ecNumber evidence="11">5.6.2.3</ecNumber>
    </recommendedName>
</protein>
<dbReference type="GO" id="GO:0000723">
    <property type="term" value="P:telomere maintenance"/>
    <property type="evidence" value="ECO:0007669"/>
    <property type="project" value="InterPro"/>
</dbReference>
<dbReference type="Gene3D" id="3.30.420.10">
    <property type="entry name" value="Ribonuclease H-like superfamily/Ribonuclease H"/>
    <property type="match status" value="1"/>
</dbReference>
<feature type="domain" description="Reverse transcriptase" evidence="14">
    <location>
        <begin position="1614"/>
        <end position="1790"/>
    </location>
</feature>
<reference evidence="17" key="1">
    <citation type="submission" date="2017-02" db="UniProtKB">
        <authorList>
            <consortium name="WormBaseParasite"/>
        </authorList>
    </citation>
    <scope>IDENTIFICATION</scope>
</reference>
<dbReference type="GO" id="GO:0016887">
    <property type="term" value="F:ATP hydrolysis activity"/>
    <property type="evidence" value="ECO:0007669"/>
    <property type="project" value="RHEA"/>
</dbReference>
<dbReference type="GO" id="GO:0004519">
    <property type="term" value="F:endonuclease activity"/>
    <property type="evidence" value="ECO:0007669"/>
    <property type="project" value="UniProtKB-KW"/>
</dbReference>
<dbReference type="STRING" id="131310.A0A0N4Z5P3"/>
<evidence type="ECO:0000259" key="14">
    <source>
        <dbReference type="PROSITE" id="PS50878"/>
    </source>
</evidence>
<feature type="compositionally biased region" description="Basic residues" evidence="13">
    <location>
        <begin position="2416"/>
        <end position="2428"/>
    </location>
</feature>
<evidence type="ECO:0000256" key="2">
    <source>
        <dbReference type="ARBA" id="ARBA00022695"/>
    </source>
</evidence>
<comment type="catalytic activity">
    <reaction evidence="11">
        <text>ATP + H2O = ADP + phosphate + H(+)</text>
        <dbReference type="Rhea" id="RHEA:13065"/>
        <dbReference type="ChEBI" id="CHEBI:15377"/>
        <dbReference type="ChEBI" id="CHEBI:15378"/>
        <dbReference type="ChEBI" id="CHEBI:30616"/>
        <dbReference type="ChEBI" id="CHEBI:43474"/>
        <dbReference type="ChEBI" id="CHEBI:456216"/>
        <dbReference type="EC" id="5.6.2.3"/>
    </reaction>
</comment>
<organism evidence="16 17">
    <name type="scientific">Parastrongyloides trichosuri</name>
    <name type="common">Possum-specific nematode worm</name>
    <dbReference type="NCBI Taxonomy" id="131310"/>
    <lineage>
        <taxon>Eukaryota</taxon>
        <taxon>Metazoa</taxon>
        <taxon>Ecdysozoa</taxon>
        <taxon>Nematoda</taxon>
        <taxon>Chromadorea</taxon>
        <taxon>Rhabditida</taxon>
        <taxon>Tylenchina</taxon>
        <taxon>Panagrolaimomorpha</taxon>
        <taxon>Strongyloidoidea</taxon>
        <taxon>Strongyloididae</taxon>
        <taxon>Parastrongyloides</taxon>
    </lineage>
</organism>
<keyword evidence="9" id="KW-0695">RNA-directed DNA polymerase</keyword>
<dbReference type="Pfam" id="PF00665">
    <property type="entry name" value="rve"/>
    <property type="match status" value="1"/>
</dbReference>
<name>A0A0N4Z5P3_PARTI</name>
<keyword evidence="10" id="KW-0511">Multifunctional enzyme</keyword>
<keyword evidence="3" id="KW-0540">Nuclease</keyword>